<dbReference type="GO" id="GO:0005198">
    <property type="term" value="F:structural molecule activity"/>
    <property type="evidence" value="ECO:0007669"/>
    <property type="project" value="UniProtKB-UniRule"/>
</dbReference>
<accession>A0A328F8U4</accession>
<dbReference type="Proteomes" id="UP000248798">
    <property type="component" value="Unassembled WGS sequence"/>
</dbReference>
<comment type="function">
    <text evidence="3">Flagellin is the subunit protein which polymerizes to form the filaments of bacterial flagella.</text>
</comment>
<keyword evidence="9" id="KW-1185">Reference proteome</keyword>
<dbReference type="InterPro" id="IPR001492">
    <property type="entry name" value="Flagellin"/>
</dbReference>
<evidence type="ECO:0000256" key="1">
    <source>
        <dbReference type="ARBA" id="ARBA00005709"/>
    </source>
</evidence>
<protein>
    <recommendedName>
        <fullName evidence="3">Flagellin</fullName>
    </recommendedName>
</protein>
<comment type="subcellular location">
    <subcellularLocation>
        <location evidence="3">Secreted</location>
    </subcellularLocation>
    <subcellularLocation>
        <location evidence="3">Bacterial flagellum</location>
    </subcellularLocation>
</comment>
<dbReference type="EMBL" id="CP036313">
    <property type="protein sequence ID" value="QBH11811.1"/>
    <property type="molecule type" value="Genomic_DNA"/>
</dbReference>
<evidence type="ECO:0000259" key="4">
    <source>
        <dbReference type="Pfam" id="PF00669"/>
    </source>
</evidence>
<evidence type="ECO:0000313" key="8">
    <source>
        <dbReference type="Proteomes" id="UP000248798"/>
    </source>
</evidence>
<sequence>MTLTINQNPTALIAASMLEKTNTGLTNSLERIATGQKINSAADDAAGMTIANSLRNQSLAAGQEIQNLNDNVSIAQISDGGLGQITDLLQNIRTQAVDAAGGSHSQESLSAIQSDIQGSLDAIDDIVDTTSYNGQNLLNGTYNSRGLSISSGYTSALGSQETGFLSDIDITTPEGAQKALETVDLALDQIGQSRSTVGAGTNQYTSAINNLSTTQINQMASESEIRDLDIAEESIILNQMKLLMDTNIYALNQSNDSQNKLANLLG</sequence>
<dbReference type="GO" id="GO:0005576">
    <property type="term" value="C:extracellular region"/>
    <property type="evidence" value="ECO:0007669"/>
    <property type="project" value="UniProtKB-SubCell"/>
</dbReference>
<evidence type="ECO:0000256" key="3">
    <source>
        <dbReference type="RuleBase" id="RU362073"/>
    </source>
</evidence>
<evidence type="ECO:0000313" key="9">
    <source>
        <dbReference type="Proteomes" id="UP000293902"/>
    </source>
</evidence>
<evidence type="ECO:0000259" key="5">
    <source>
        <dbReference type="Pfam" id="PF00700"/>
    </source>
</evidence>
<dbReference type="Pfam" id="PF00669">
    <property type="entry name" value="Flagellin_N"/>
    <property type="match status" value="1"/>
</dbReference>
<keyword evidence="2 3" id="KW-0975">Bacterial flagellum</keyword>
<dbReference type="AlphaFoldDB" id="A0A328F8U4"/>
<dbReference type="InterPro" id="IPR046358">
    <property type="entry name" value="Flagellin_C"/>
</dbReference>
<feature type="domain" description="Flagellin C-terminal" evidence="5">
    <location>
        <begin position="180"/>
        <end position="265"/>
    </location>
</feature>
<dbReference type="Gene3D" id="1.20.1330.10">
    <property type="entry name" value="f41 fragment of flagellin, N-terminal domain"/>
    <property type="match status" value="1"/>
</dbReference>
<dbReference type="PRINTS" id="PR00207">
    <property type="entry name" value="FLAGELLIN"/>
</dbReference>
<dbReference type="SUPFAM" id="SSF64518">
    <property type="entry name" value="Phase 1 flagellin"/>
    <property type="match status" value="1"/>
</dbReference>
<comment type="similarity">
    <text evidence="1 3">Belongs to the bacterial flagellin family.</text>
</comment>
<dbReference type="RefSeq" id="WP_111958399.1">
    <property type="nucleotide sequence ID" value="NZ_CP036313.1"/>
</dbReference>
<dbReference type="PANTHER" id="PTHR42792:SF2">
    <property type="entry name" value="FLAGELLIN"/>
    <property type="match status" value="1"/>
</dbReference>
<reference evidence="6 9" key="2">
    <citation type="submission" date="2019-02" db="EMBL/GenBank/DDBJ databases">
        <title>Complete genome sequence of Desulfobacter hydrogenophilus AcRS1.</title>
        <authorList>
            <person name="Marietou A."/>
            <person name="Lund M.B."/>
            <person name="Marshall I.P.G."/>
            <person name="Schreiber L."/>
            <person name="Jorgensen B."/>
        </authorList>
    </citation>
    <scope>NUCLEOTIDE SEQUENCE [LARGE SCALE GENOMIC DNA]</scope>
    <source>
        <strain evidence="6 9">AcRS1</strain>
    </source>
</reference>
<dbReference type="InterPro" id="IPR001029">
    <property type="entry name" value="Flagellin_N"/>
</dbReference>
<dbReference type="GO" id="GO:0009288">
    <property type="term" value="C:bacterial-type flagellum"/>
    <property type="evidence" value="ECO:0007669"/>
    <property type="project" value="UniProtKB-SubCell"/>
</dbReference>
<keyword evidence="3" id="KW-0964">Secreted</keyword>
<evidence type="ECO:0000313" key="7">
    <source>
        <dbReference type="EMBL" id="RAM01041.1"/>
    </source>
</evidence>
<dbReference type="Proteomes" id="UP000293902">
    <property type="component" value="Chromosome"/>
</dbReference>
<name>A0A328F8U4_9BACT</name>
<proteinExistence type="inferred from homology"/>
<evidence type="ECO:0000313" key="6">
    <source>
        <dbReference type="EMBL" id="QBH11811.1"/>
    </source>
</evidence>
<feature type="domain" description="Flagellin N-terminal" evidence="4">
    <location>
        <begin position="5"/>
        <end position="141"/>
    </location>
</feature>
<dbReference type="Pfam" id="PF00700">
    <property type="entry name" value="Flagellin_C"/>
    <property type="match status" value="1"/>
</dbReference>
<dbReference type="OrthoDB" id="9796789at2"/>
<reference evidence="7 8" key="1">
    <citation type="submission" date="2018-06" db="EMBL/GenBank/DDBJ databases">
        <title>Complete Genome Sequence of Desulfobacter hydrogenophilus (DSM3380).</title>
        <authorList>
            <person name="Marietou A."/>
            <person name="Schreiber L."/>
            <person name="Marshall I."/>
            <person name="Jorgensen B."/>
        </authorList>
    </citation>
    <scope>NUCLEOTIDE SEQUENCE [LARGE SCALE GENOMIC DNA]</scope>
    <source>
        <strain evidence="7 8">DSM 3380</strain>
    </source>
</reference>
<gene>
    <name evidence="7" type="ORF">DO021_15745</name>
    <name evidence="6" type="ORF">EYB58_02035</name>
</gene>
<organism evidence="7 8">
    <name type="scientific">Desulfobacter hydrogenophilus</name>
    <dbReference type="NCBI Taxonomy" id="2291"/>
    <lineage>
        <taxon>Bacteria</taxon>
        <taxon>Pseudomonadati</taxon>
        <taxon>Thermodesulfobacteriota</taxon>
        <taxon>Desulfobacteria</taxon>
        <taxon>Desulfobacterales</taxon>
        <taxon>Desulfobacteraceae</taxon>
        <taxon>Desulfobacter</taxon>
    </lineage>
</organism>
<dbReference type="EMBL" id="QLNI01000033">
    <property type="protein sequence ID" value="RAM01041.1"/>
    <property type="molecule type" value="Genomic_DNA"/>
</dbReference>
<evidence type="ECO:0000256" key="2">
    <source>
        <dbReference type="ARBA" id="ARBA00023143"/>
    </source>
</evidence>
<dbReference type="PANTHER" id="PTHR42792">
    <property type="entry name" value="FLAGELLIN"/>
    <property type="match status" value="1"/>
</dbReference>